<dbReference type="Pfam" id="PF13041">
    <property type="entry name" value="PPR_2"/>
    <property type="match status" value="3"/>
</dbReference>
<dbReference type="EMBL" id="JABTTQ020000010">
    <property type="protein sequence ID" value="KAK6147203.1"/>
    <property type="molecule type" value="Genomic_DNA"/>
</dbReference>
<feature type="repeat" description="PPR" evidence="2">
    <location>
        <begin position="345"/>
        <end position="379"/>
    </location>
</feature>
<dbReference type="PROSITE" id="PS51375">
    <property type="entry name" value="PPR"/>
    <property type="match status" value="4"/>
</dbReference>
<accession>A0ABR0WHZ2</accession>
<organism evidence="4 5">
    <name type="scientific">Rehmannia glutinosa</name>
    <name type="common">Chinese foxglove</name>
    <dbReference type="NCBI Taxonomy" id="99300"/>
    <lineage>
        <taxon>Eukaryota</taxon>
        <taxon>Viridiplantae</taxon>
        <taxon>Streptophyta</taxon>
        <taxon>Embryophyta</taxon>
        <taxon>Tracheophyta</taxon>
        <taxon>Spermatophyta</taxon>
        <taxon>Magnoliopsida</taxon>
        <taxon>eudicotyledons</taxon>
        <taxon>Gunneridae</taxon>
        <taxon>Pentapetalae</taxon>
        <taxon>asterids</taxon>
        <taxon>lamiids</taxon>
        <taxon>Lamiales</taxon>
        <taxon>Orobanchaceae</taxon>
        <taxon>Rehmannieae</taxon>
        <taxon>Rehmannia</taxon>
    </lineage>
</organism>
<keyword evidence="5" id="KW-1185">Reference proteome</keyword>
<dbReference type="InterPro" id="IPR011990">
    <property type="entry name" value="TPR-like_helical_dom_sf"/>
</dbReference>
<feature type="repeat" description="PPR" evidence="2">
    <location>
        <begin position="164"/>
        <end position="198"/>
    </location>
</feature>
<gene>
    <name evidence="4" type="ORF">DH2020_018115</name>
</gene>
<evidence type="ECO:0000256" key="3">
    <source>
        <dbReference type="SAM" id="MobiDB-lite"/>
    </source>
</evidence>
<evidence type="ECO:0008006" key="6">
    <source>
        <dbReference type="Google" id="ProtNLM"/>
    </source>
</evidence>
<dbReference type="Proteomes" id="UP001318860">
    <property type="component" value="Unassembled WGS sequence"/>
</dbReference>
<dbReference type="NCBIfam" id="TIGR00756">
    <property type="entry name" value="PPR"/>
    <property type="match status" value="3"/>
</dbReference>
<dbReference type="Pfam" id="PF01535">
    <property type="entry name" value="PPR"/>
    <property type="match status" value="1"/>
</dbReference>
<reference evidence="4 5" key="1">
    <citation type="journal article" date="2021" name="Comput. Struct. Biotechnol. J.">
        <title>De novo genome assembly of the potent medicinal plant Rehmannia glutinosa using nanopore technology.</title>
        <authorList>
            <person name="Ma L."/>
            <person name="Dong C."/>
            <person name="Song C."/>
            <person name="Wang X."/>
            <person name="Zheng X."/>
            <person name="Niu Y."/>
            <person name="Chen S."/>
            <person name="Feng W."/>
        </authorList>
    </citation>
    <scope>NUCLEOTIDE SEQUENCE [LARGE SCALE GENOMIC DNA]</scope>
    <source>
        <strain evidence="4">DH-2019</strain>
    </source>
</reference>
<proteinExistence type="predicted"/>
<dbReference type="PANTHER" id="PTHR47932:SF50">
    <property type="entry name" value="OS01G0908800 PROTEIN"/>
    <property type="match status" value="1"/>
</dbReference>
<keyword evidence="1" id="KW-0677">Repeat</keyword>
<evidence type="ECO:0000313" key="5">
    <source>
        <dbReference type="Proteomes" id="UP001318860"/>
    </source>
</evidence>
<evidence type="ECO:0000256" key="1">
    <source>
        <dbReference type="ARBA" id="ARBA00022737"/>
    </source>
</evidence>
<protein>
    <recommendedName>
        <fullName evidence="6">Pentatricopeptide repeat-containing protein</fullName>
    </recommendedName>
</protein>
<dbReference type="Gene3D" id="1.25.40.10">
    <property type="entry name" value="Tetratricopeptide repeat domain"/>
    <property type="match status" value="3"/>
</dbReference>
<sequence>MSRNIALRKLTKPQHHHPPQPQLLKLPDLSSSVSAVTPATTATTAQTQLTHLTTVFQSYFKNSPIAITPKELLHFLKSRLRHHPTLGHLDFHLFRYAATLDSFRHDHSTFEYMVRSLVSTDRLDSLRSLLEFISSNPCPCSDAREIRKGIEFYGRMIRDRVKPDAVTFNTLISGYCRNNKFGLALDVFREMKEKGCVPNVISFNTLIKGFFQDGKAEEAGNVMEAADLMLEFLRKGVLPRGFDYFVLIEMLCHVGKVDRAFEMVDELWGKGYTPSLIACTTLIEGLRRVGRIENSVFLMRKMLNEGIIPDTVTFSCLLQDMCGVGRAMEANKLRLLGSKKGLDPDGMMYRILISGYTKEGRRKEGEVLVNEMLDRGFLPDIATYNMLMDGLAKSKF</sequence>
<name>A0ABR0WHZ2_REHGL</name>
<dbReference type="PANTHER" id="PTHR47932">
    <property type="entry name" value="ATPASE EXPRESSION PROTEIN 3"/>
    <property type="match status" value="1"/>
</dbReference>
<feature type="repeat" description="PPR" evidence="2">
    <location>
        <begin position="275"/>
        <end position="309"/>
    </location>
</feature>
<feature type="repeat" description="PPR" evidence="2">
    <location>
        <begin position="240"/>
        <end position="274"/>
    </location>
</feature>
<evidence type="ECO:0000256" key="2">
    <source>
        <dbReference type="PROSITE-ProRule" id="PRU00708"/>
    </source>
</evidence>
<dbReference type="InterPro" id="IPR002885">
    <property type="entry name" value="PPR_rpt"/>
</dbReference>
<feature type="compositionally biased region" description="Basic residues" evidence="3">
    <location>
        <begin position="9"/>
        <end position="18"/>
    </location>
</feature>
<comment type="caution">
    <text evidence="4">The sequence shown here is derived from an EMBL/GenBank/DDBJ whole genome shotgun (WGS) entry which is preliminary data.</text>
</comment>
<evidence type="ECO:0000313" key="4">
    <source>
        <dbReference type="EMBL" id="KAK6147203.1"/>
    </source>
</evidence>
<feature type="region of interest" description="Disordered" evidence="3">
    <location>
        <begin position="1"/>
        <end position="22"/>
    </location>
</feature>